<gene>
    <name evidence="1" type="ORF">J2S07_001240</name>
</gene>
<sequence>MAKVISFNERLAAKKESKKDGELKEFFLTQILPYLTRGEKLAIVKAMEEGDAKTYFEITEPILRRNALYEANR</sequence>
<accession>A0ABT9V1Z5</accession>
<reference evidence="1 2" key="1">
    <citation type="submission" date="2023-07" db="EMBL/GenBank/DDBJ databases">
        <title>Genomic Encyclopedia of Type Strains, Phase IV (KMG-IV): sequencing the most valuable type-strain genomes for metagenomic binning, comparative biology and taxonomic classification.</title>
        <authorList>
            <person name="Goeker M."/>
        </authorList>
    </citation>
    <scope>NUCLEOTIDE SEQUENCE [LARGE SCALE GENOMIC DNA]</scope>
    <source>
        <strain evidence="1 2">DSM 23948</strain>
    </source>
</reference>
<keyword evidence="2" id="KW-1185">Reference proteome</keyword>
<evidence type="ECO:0000313" key="2">
    <source>
        <dbReference type="Proteomes" id="UP001231362"/>
    </source>
</evidence>
<proteinExistence type="predicted"/>
<organism evidence="1 2">
    <name type="scientific">Anoxybacillus andreesenii</name>
    <dbReference type="NCBI Taxonomy" id="1325932"/>
    <lineage>
        <taxon>Bacteria</taxon>
        <taxon>Bacillati</taxon>
        <taxon>Bacillota</taxon>
        <taxon>Bacilli</taxon>
        <taxon>Bacillales</taxon>
        <taxon>Anoxybacillaceae</taxon>
        <taxon>Anoxybacillus</taxon>
    </lineage>
</organism>
<evidence type="ECO:0000313" key="1">
    <source>
        <dbReference type="EMBL" id="MDQ0154936.1"/>
    </source>
</evidence>
<comment type="caution">
    <text evidence="1">The sequence shown here is derived from an EMBL/GenBank/DDBJ whole genome shotgun (WGS) entry which is preliminary data.</text>
</comment>
<protein>
    <submittedName>
        <fullName evidence="1">Uncharacterized protein</fullName>
    </submittedName>
</protein>
<dbReference type="RefSeq" id="WP_307149516.1">
    <property type="nucleotide sequence ID" value="NZ_JAUSTU010000004.1"/>
</dbReference>
<dbReference type="Proteomes" id="UP001231362">
    <property type="component" value="Unassembled WGS sequence"/>
</dbReference>
<name>A0ABT9V1Z5_9BACL</name>
<dbReference type="EMBL" id="JAUSTU010000004">
    <property type="protein sequence ID" value="MDQ0154936.1"/>
    <property type="molecule type" value="Genomic_DNA"/>
</dbReference>